<feature type="transmembrane region" description="Helical" evidence="1">
    <location>
        <begin position="149"/>
        <end position="175"/>
    </location>
</feature>
<feature type="transmembrane region" description="Helical" evidence="1">
    <location>
        <begin position="395"/>
        <end position="412"/>
    </location>
</feature>
<feature type="transmembrane region" description="Helical" evidence="1">
    <location>
        <begin position="50"/>
        <end position="72"/>
    </location>
</feature>
<evidence type="ECO:0000313" key="3">
    <source>
        <dbReference type="Proteomes" id="UP000291078"/>
    </source>
</evidence>
<protein>
    <recommendedName>
        <fullName evidence="4">Transmembrane protein</fullName>
    </recommendedName>
</protein>
<dbReference type="RefSeq" id="WP_130389853.1">
    <property type="nucleotide sequence ID" value="NZ_SGXM01000001.1"/>
</dbReference>
<name>A0A4Q7S642_9BURK</name>
<keyword evidence="1" id="KW-1133">Transmembrane helix</keyword>
<dbReference type="AlphaFoldDB" id="A0A4Q7S642"/>
<organism evidence="2 3">
    <name type="scientific">Cupriavidus agavae</name>
    <dbReference type="NCBI Taxonomy" id="1001822"/>
    <lineage>
        <taxon>Bacteria</taxon>
        <taxon>Pseudomonadati</taxon>
        <taxon>Pseudomonadota</taxon>
        <taxon>Betaproteobacteria</taxon>
        <taxon>Burkholderiales</taxon>
        <taxon>Burkholderiaceae</taxon>
        <taxon>Cupriavidus</taxon>
    </lineage>
</organism>
<comment type="caution">
    <text evidence="2">The sequence shown here is derived from an EMBL/GenBank/DDBJ whole genome shotgun (WGS) entry which is preliminary data.</text>
</comment>
<dbReference type="EMBL" id="SGXM01000001">
    <property type="protein sequence ID" value="RZT41846.1"/>
    <property type="molecule type" value="Genomic_DNA"/>
</dbReference>
<keyword evidence="3" id="KW-1185">Reference proteome</keyword>
<feature type="transmembrane region" description="Helical" evidence="1">
    <location>
        <begin position="92"/>
        <end position="112"/>
    </location>
</feature>
<dbReference type="Proteomes" id="UP000291078">
    <property type="component" value="Unassembled WGS sequence"/>
</dbReference>
<feature type="transmembrane region" description="Helical" evidence="1">
    <location>
        <begin position="245"/>
        <end position="269"/>
    </location>
</feature>
<proteinExistence type="predicted"/>
<feature type="transmembrane region" description="Helical" evidence="1">
    <location>
        <begin position="369"/>
        <end position="389"/>
    </location>
</feature>
<feature type="transmembrane region" description="Helical" evidence="1">
    <location>
        <begin position="281"/>
        <end position="304"/>
    </location>
</feature>
<feature type="transmembrane region" description="Helical" evidence="1">
    <location>
        <begin position="222"/>
        <end position="239"/>
    </location>
</feature>
<accession>A0A4Q7S642</accession>
<feature type="transmembrane region" description="Helical" evidence="1">
    <location>
        <begin position="187"/>
        <end position="210"/>
    </location>
</feature>
<reference evidence="2 3" key="1">
    <citation type="journal article" date="2015" name="Stand. Genomic Sci.">
        <title>Genomic Encyclopedia of Bacterial and Archaeal Type Strains, Phase III: the genomes of soil and plant-associated and newly described type strains.</title>
        <authorList>
            <person name="Whitman W.B."/>
            <person name="Woyke T."/>
            <person name="Klenk H.P."/>
            <person name="Zhou Y."/>
            <person name="Lilburn T.G."/>
            <person name="Beck B.J."/>
            <person name="De Vos P."/>
            <person name="Vandamme P."/>
            <person name="Eisen J.A."/>
            <person name="Garrity G."/>
            <person name="Hugenholtz P."/>
            <person name="Kyrpides N.C."/>
        </authorList>
    </citation>
    <scope>NUCLEOTIDE SEQUENCE [LARGE SCALE GENOMIC DNA]</scope>
    <source>
        <strain evidence="2 3">ASC-9842</strain>
    </source>
</reference>
<sequence>MKAANLDYAQAPRPSVVFGCLMPAPWLGVLAGLLLAFGPPEGLPHRFAPLTLAAVHALALGMLLPVMLGALFQMMPVVARVPVPGSRVVSPFVALCGVTVAAGLAAGFLGGAPQGFRLAAGAACFLVLVAGLLLLAGRRVARVDATTRTLAGIGAPLLLTVGAGIALAGLLGGIWTVPLSPVLSLHVAWGLGGWLGALVSGVSTTVLPMFWQARRPPWARALPWLHWLPLAAFSVAIAVRPGSIWPLLALGVWLALAGLLAAGMLATVLGARRRHDPHWRLWVVACASMLGAAALALLALGWPGALPPAMAWWIGVLALVGGGVLPITAMLGKIVPFLVWLHLRRLLPPRARVPVMQAIIAPVRQQRQAWLLLAAYGVLLALPAAPALLAPLGGLLLAAANGWLGLQLVGAMRCMRRMRRQGGLPPRPGHAPD</sequence>
<gene>
    <name evidence="2" type="ORF">EV147_0858</name>
</gene>
<keyword evidence="1" id="KW-0812">Transmembrane</keyword>
<feature type="transmembrane region" description="Helical" evidence="1">
    <location>
        <begin position="310"/>
        <end position="343"/>
    </location>
</feature>
<dbReference type="OrthoDB" id="5295665at2"/>
<feature type="transmembrane region" description="Helical" evidence="1">
    <location>
        <begin position="16"/>
        <end position="38"/>
    </location>
</feature>
<evidence type="ECO:0000313" key="2">
    <source>
        <dbReference type="EMBL" id="RZT41846.1"/>
    </source>
</evidence>
<evidence type="ECO:0008006" key="4">
    <source>
        <dbReference type="Google" id="ProtNLM"/>
    </source>
</evidence>
<evidence type="ECO:0000256" key="1">
    <source>
        <dbReference type="SAM" id="Phobius"/>
    </source>
</evidence>
<feature type="transmembrane region" description="Helical" evidence="1">
    <location>
        <begin position="118"/>
        <end position="137"/>
    </location>
</feature>
<keyword evidence="1" id="KW-0472">Membrane</keyword>